<evidence type="ECO:0000313" key="2">
    <source>
        <dbReference type="Proteomes" id="UP000283817"/>
    </source>
</evidence>
<dbReference type="Proteomes" id="UP000283817">
    <property type="component" value="Unassembled WGS sequence"/>
</dbReference>
<protein>
    <submittedName>
        <fullName evidence="1">Class I SAM-dependent methyltransferase</fullName>
    </submittedName>
</protein>
<name>A0A444I781_RHILE</name>
<dbReference type="PANTHER" id="PTHR40036">
    <property type="entry name" value="MACROCIN O-METHYLTRANSFERASE"/>
    <property type="match status" value="1"/>
</dbReference>
<accession>A0A444I781</accession>
<evidence type="ECO:0000313" key="1">
    <source>
        <dbReference type="EMBL" id="RWX34088.1"/>
    </source>
</evidence>
<proteinExistence type="predicted"/>
<dbReference type="Gene3D" id="3.40.50.150">
    <property type="entry name" value="Vaccinia Virus protein VP39"/>
    <property type="match status" value="1"/>
</dbReference>
<dbReference type="InterPro" id="IPR029063">
    <property type="entry name" value="SAM-dependent_MTases_sf"/>
</dbReference>
<dbReference type="AlphaFoldDB" id="A0A444I781"/>
<dbReference type="GO" id="GO:0032259">
    <property type="term" value="P:methylation"/>
    <property type="evidence" value="ECO:0007669"/>
    <property type="project" value="UniProtKB-KW"/>
</dbReference>
<comment type="caution">
    <text evidence="1">The sequence shown here is derived from an EMBL/GenBank/DDBJ whole genome shotgun (WGS) entry which is preliminary data.</text>
</comment>
<dbReference type="Pfam" id="PF05711">
    <property type="entry name" value="TylF"/>
    <property type="match status" value="1"/>
</dbReference>
<dbReference type="GO" id="GO:0008168">
    <property type="term" value="F:methyltransferase activity"/>
    <property type="evidence" value="ECO:0007669"/>
    <property type="project" value="UniProtKB-KW"/>
</dbReference>
<organism evidence="1 2">
    <name type="scientific">Rhizobium leguminosarum</name>
    <dbReference type="NCBI Taxonomy" id="384"/>
    <lineage>
        <taxon>Bacteria</taxon>
        <taxon>Pseudomonadati</taxon>
        <taxon>Pseudomonadota</taxon>
        <taxon>Alphaproteobacteria</taxon>
        <taxon>Hyphomicrobiales</taxon>
        <taxon>Rhizobiaceae</taxon>
        <taxon>Rhizobium/Agrobacterium group</taxon>
        <taxon>Rhizobium</taxon>
    </lineage>
</organism>
<keyword evidence="1" id="KW-0489">Methyltransferase</keyword>
<reference evidence="1 2" key="1">
    <citation type="submission" date="2019-01" db="EMBL/GenBank/DDBJ databases">
        <title>RHIZO-ID as a novel technology for direct rhizobia identification.</title>
        <authorList>
            <person name="De Meyer S.E."/>
        </authorList>
    </citation>
    <scope>NUCLEOTIDE SEQUENCE [LARGE SCALE GENOMIC DNA]</scope>
    <source>
        <strain evidence="1 2">WSM448</strain>
    </source>
</reference>
<dbReference type="EMBL" id="SBHX01000018">
    <property type="protein sequence ID" value="RWX34088.1"/>
    <property type="molecule type" value="Genomic_DNA"/>
</dbReference>
<keyword evidence="1" id="KW-0808">Transferase</keyword>
<dbReference type="PANTHER" id="PTHR40036:SF1">
    <property type="entry name" value="MACROCIN O-METHYLTRANSFERASE"/>
    <property type="match status" value="1"/>
</dbReference>
<dbReference type="SUPFAM" id="SSF53335">
    <property type="entry name" value="S-adenosyl-L-methionine-dependent methyltransferases"/>
    <property type="match status" value="1"/>
</dbReference>
<dbReference type="InterPro" id="IPR008884">
    <property type="entry name" value="TylF_MeTrfase"/>
</dbReference>
<gene>
    <name evidence="1" type="ORF">EHI47_07490</name>
</gene>
<sequence length="180" mass="20367">MQAAECGIFRGHSLVACLRIARDLRVPVNFIGLDSFAGLPSLVEEDLKVAPENAPYRKKVLFDDTSFEAVSELITSAGFTDHAKLIRGFFVDTLPTLPEARYDFVNIDCDLYAPHIECLEYFYPKMNAGGIIFFDDYHSHDFPMAKSAIDKFLEDKPETLLHLRFGPEGVNHTKCYIEKL</sequence>